<feature type="transmembrane region" description="Helical" evidence="5">
    <location>
        <begin position="119"/>
        <end position="138"/>
    </location>
</feature>
<keyword evidence="4 5" id="KW-0472">Membrane</keyword>
<dbReference type="Pfam" id="PF07690">
    <property type="entry name" value="MFS_1"/>
    <property type="match status" value="1"/>
</dbReference>
<sequence>MAESPEQELPSRTSKAETLVQEKGYDVADSSIAEDEARNPRNWSPWKKRLVFLSLMSSSILADGGMTWGATLIVPQAMEWGVSVNYSATSMNYGMLLQGVGGLMAIPLIEAFGRLPVWLWPQFITTFMVLGATLSNNYDTFTAFRSLQGLFGTVPQVVGLPIIHDMYDPEEWPHMINIWGTTFLIGPFLGPAIAGYIGAGSDWKTSFGILTLFYGLSTILIFLFGYETYFVRGQECQRNSRILSMLGIKNHNLPVFSTIAYWSKTLVVYIFKFPLLMTGISTMVNFCWPIGITVTVSTFVAQPPYLFDTVESASLRWAPIIGGLLGYAFGYWFNEWIHKSRNPQRSWYPEVRLHGLWVAIGVMACGLLTYGLTLHFHKHWIGLAFGWLMVVFGMISSIVSITAYALEKYPDQATVVSAIINAWRTASGFAVGYFQPAWIARNGIAAVFGTQIAVVVAVLVLTITPVIVVEGRKSRAK</sequence>
<evidence type="ECO:0000256" key="2">
    <source>
        <dbReference type="ARBA" id="ARBA00022692"/>
    </source>
</evidence>
<dbReference type="Proteomes" id="UP000234275">
    <property type="component" value="Unassembled WGS sequence"/>
</dbReference>
<feature type="transmembrane region" description="Helical" evidence="5">
    <location>
        <begin position="50"/>
        <end position="73"/>
    </location>
</feature>
<organism evidence="6 7">
    <name type="scientific">Aspergillus steynii IBT 23096</name>
    <dbReference type="NCBI Taxonomy" id="1392250"/>
    <lineage>
        <taxon>Eukaryota</taxon>
        <taxon>Fungi</taxon>
        <taxon>Dikarya</taxon>
        <taxon>Ascomycota</taxon>
        <taxon>Pezizomycotina</taxon>
        <taxon>Eurotiomycetes</taxon>
        <taxon>Eurotiomycetidae</taxon>
        <taxon>Eurotiales</taxon>
        <taxon>Aspergillaceae</taxon>
        <taxon>Aspergillus</taxon>
        <taxon>Aspergillus subgen. Circumdati</taxon>
    </lineage>
</organism>
<dbReference type="GO" id="GO:0022857">
    <property type="term" value="F:transmembrane transporter activity"/>
    <property type="evidence" value="ECO:0007669"/>
    <property type="project" value="InterPro"/>
</dbReference>
<dbReference type="EMBL" id="MSFO01000001">
    <property type="protein sequence ID" value="PLB53914.1"/>
    <property type="molecule type" value="Genomic_DNA"/>
</dbReference>
<reference evidence="6 7" key="1">
    <citation type="submission" date="2016-12" db="EMBL/GenBank/DDBJ databases">
        <title>The genomes of Aspergillus section Nigri reveals drivers in fungal speciation.</title>
        <authorList>
            <consortium name="DOE Joint Genome Institute"/>
            <person name="Vesth T.C."/>
            <person name="Nybo J."/>
            <person name="Theobald S."/>
            <person name="Brandl J."/>
            <person name="Frisvad J.C."/>
            <person name="Nielsen K.F."/>
            <person name="Lyhne E.K."/>
            <person name="Kogle M.E."/>
            <person name="Kuo A."/>
            <person name="Riley R."/>
            <person name="Clum A."/>
            <person name="Nolan M."/>
            <person name="Lipzen A."/>
            <person name="Salamov A."/>
            <person name="Henrissat B."/>
            <person name="Wiebenga A."/>
            <person name="De Vries R.P."/>
            <person name="Grigoriev I.V."/>
            <person name="Mortensen U.H."/>
            <person name="Andersen M.R."/>
            <person name="Baker S.E."/>
        </authorList>
    </citation>
    <scope>NUCLEOTIDE SEQUENCE [LARGE SCALE GENOMIC DNA]</scope>
    <source>
        <strain evidence="6 7">IBT 23096</strain>
    </source>
</reference>
<dbReference type="InterPro" id="IPR011701">
    <property type="entry name" value="MFS"/>
</dbReference>
<accession>A0A2I2GM17</accession>
<dbReference type="InterPro" id="IPR036259">
    <property type="entry name" value="MFS_trans_sf"/>
</dbReference>
<dbReference type="PANTHER" id="PTHR23502">
    <property type="entry name" value="MAJOR FACILITATOR SUPERFAMILY"/>
    <property type="match status" value="1"/>
</dbReference>
<feature type="transmembrane region" description="Helical" evidence="5">
    <location>
        <begin position="384"/>
        <end position="406"/>
    </location>
</feature>
<keyword evidence="2 5" id="KW-0812">Transmembrane</keyword>
<dbReference type="SUPFAM" id="SSF103473">
    <property type="entry name" value="MFS general substrate transporter"/>
    <property type="match status" value="1"/>
</dbReference>
<evidence type="ECO:0000256" key="5">
    <source>
        <dbReference type="SAM" id="Phobius"/>
    </source>
</evidence>
<feature type="transmembrane region" description="Helical" evidence="5">
    <location>
        <begin position="251"/>
        <end position="271"/>
    </location>
</feature>
<evidence type="ECO:0000313" key="7">
    <source>
        <dbReference type="Proteomes" id="UP000234275"/>
    </source>
</evidence>
<feature type="transmembrane region" description="Helical" evidence="5">
    <location>
        <begin position="209"/>
        <end position="231"/>
    </location>
</feature>
<feature type="transmembrane region" description="Helical" evidence="5">
    <location>
        <begin position="176"/>
        <end position="197"/>
    </location>
</feature>
<gene>
    <name evidence="6" type="ORF">P170DRAFT_504791</name>
</gene>
<proteinExistence type="predicted"/>
<evidence type="ECO:0000256" key="4">
    <source>
        <dbReference type="ARBA" id="ARBA00023136"/>
    </source>
</evidence>
<comment type="caution">
    <text evidence="6">The sequence shown here is derived from an EMBL/GenBank/DDBJ whole genome shotgun (WGS) entry which is preliminary data.</text>
</comment>
<feature type="transmembrane region" description="Helical" evidence="5">
    <location>
        <begin position="93"/>
        <end position="112"/>
    </location>
</feature>
<dbReference type="AlphaFoldDB" id="A0A2I2GM17"/>
<dbReference type="VEuPathDB" id="FungiDB:P170DRAFT_504791"/>
<feature type="transmembrane region" description="Helical" evidence="5">
    <location>
        <begin position="413"/>
        <end position="434"/>
    </location>
</feature>
<keyword evidence="3 5" id="KW-1133">Transmembrane helix</keyword>
<evidence type="ECO:0000313" key="6">
    <source>
        <dbReference type="EMBL" id="PLB53914.1"/>
    </source>
</evidence>
<dbReference type="GeneID" id="36561937"/>
<feature type="transmembrane region" description="Helical" evidence="5">
    <location>
        <begin position="353"/>
        <end position="372"/>
    </location>
</feature>
<dbReference type="GO" id="GO:0005886">
    <property type="term" value="C:plasma membrane"/>
    <property type="evidence" value="ECO:0007669"/>
    <property type="project" value="TreeGrafter"/>
</dbReference>
<feature type="transmembrane region" description="Helical" evidence="5">
    <location>
        <begin position="283"/>
        <end position="302"/>
    </location>
</feature>
<dbReference type="Gene3D" id="1.20.1720.10">
    <property type="entry name" value="Multidrug resistance protein D"/>
    <property type="match status" value="1"/>
</dbReference>
<protein>
    <submittedName>
        <fullName evidence="6">Polyamine transporter</fullName>
    </submittedName>
</protein>
<comment type="subcellular location">
    <subcellularLocation>
        <location evidence="1">Membrane</location>
        <topology evidence="1">Multi-pass membrane protein</topology>
    </subcellularLocation>
</comment>
<name>A0A2I2GM17_9EURO</name>
<evidence type="ECO:0000256" key="3">
    <source>
        <dbReference type="ARBA" id="ARBA00022989"/>
    </source>
</evidence>
<dbReference type="RefSeq" id="XP_024709216.1">
    <property type="nucleotide sequence ID" value="XM_024854231.1"/>
</dbReference>
<dbReference type="OrthoDB" id="2533084at2759"/>
<feature type="transmembrane region" description="Helical" evidence="5">
    <location>
        <begin position="446"/>
        <end position="469"/>
    </location>
</feature>
<dbReference type="PANTHER" id="PTHR23502:SF159">
    <property type="entry name" value="TRANSPORTER, PUTATIVE (AFU_ORTHOLOGUE AFUA_4G14230)-RELATED"/>
    <property type="match status" value="1"/>
</dbReference>
<feature type="transmembrane region" description="Helical" evidence="5">
    <location>
        <begin position="314"/>
        <end position="333"/>
    </location>
</feature>
<keyword evidence="7" id="KW-1185">Reference proteome</keyword>
<dbReference type="FunFam" id="1.20.1720.10:FF:000034">
    <property type="entry name" value="MFS transporter, putative"/>
    <property type="match status" value="1"/>
</dbReference>
<dbReference type="STRING" id="1392250.A0A2I2GM17"/>
<evidence type="ECO:0000256" key="1">
    <source>
        <dbReference type="ARBA" id="ARBA00004141"/>
    </source>
</evidence>